<evidence type="ECO:0000313" key="2">
    <source>
        <dbReference type="EMBL" id="RDW84760.1"/>
    </source>
</evidence>
<dbReference type="EMBL" id="PDLM01000002">
    <property type="protein sequence ID" value="RDW84760.1"/>
    <property type="molecule type" value="Genomic_DNA"/>
</dbReference>
<evidence type="ECO:0000313" key="3">
    <source>
        <dbReference type="Proteomes" id="UP000256645"/>
    </source>
</evidence>
<accession>A0A3D8SEJ4</accession>
<proteinExistence type="predicted"/>
<sequence>MPPYEVQPCDAAHAQGIANANMRAFNQDPHWRLVWPKTLTVEDLVEGNAGRLPKLLSNNRETTRHEMAVDTETGEVVGYARWVFLHCTGSEEFWKQAQTKEPTKEEAAEAERLFKLHTDEQGRTKYVNREITSFYGELLHEETQKVVQGRPFLELDHIGTLPSHGRRGVGGMLLDRGVAQANALGLPIFVMAYPYGTGLYTKHGFKLMSTVTVDYSKYSDIGPQTVSYFVKEPES</sequence>
<dbReference type="CDD" id="cd04301">
    <property type="entry name" value="NAT_SF"/>
    <property type="match status" value="1"/>
</dbReference>
<dbReference type="InterPro" id="IPR016181">
    <property type="entry name" value="Acyl_CoA_acyltransferase"/>
</dbReference>
<dbReference type="AlphaFoldDB" id="A0A3D8SEJ4"/>
<dbReference type="Proteomes" id="UP000256645">
    <property type="component" value="Unassembled WGS sequence"/>
</dbReference>
<dbReference type="PANTHER" id="PTHR42791">
    <property type="entry name" value="GNAT FAMILY ACETYLTRANSFERASE"/>
    <property type="match status" value="1"/>
</dbReference>
<dbReference type="Gene3D" id="3.40.630.30">
    <property type="match status" value="1"/>
</dbReference>
<name>A0A3D8SEJ4_9HELO</name>
<dbReference type="InterPro" id="IPR052523">
    <property type="entry name" value="Trichothecene_AcTrans"/>
</dbReference>
<dbReference type="PROSITE" id="PS51186">
    <property type="entry name" value="GNAT"/>
    <property type="match status" value="1"/>
</dbReference>
<dbReference type="InterPro" id="IPR000182">
    <property type="entry name" value="GNAT_dom"/>
</dbReference>
<keyword evidence="3" id="KW-1185">Reference proteome</keyword>
<protein>
    <recommendedName>
        <fullName evidence="1">N-acetyltransferase domain-containing protein</fullName>
    </recommendedName>
</protein>
<gene>
    <name evidence="2" type="ORF">BP6252_02350</name>
</gene>
<evidence type="ECO:0000259" key="1">
    <source>
        <dbReference type="PROSITE" id="PS51186"/>
    </source>
</evidence>
<dbReference type="GO" id="GO:0016747">
    <property type="term" value="F:acyltransferase activity, transferring groups other than amino-acyl groups"/>
    <property type="evidence" value="ECO:0007669"/>
    <property type="project" value="InterPro"/>
</dbReference>
<feature type="domain" description="N-acetyltransferase" evidence="1">
    <location>
        <begin position="97"/>
        <end position="233"/>
    </location>
</feature>
<reference evidence="2 3" key="1">
    <citation type="journal article" date="2018" name="IMA Fungus">
        <title>IMA Genome-F 9: Draft genome sequence of Annulohypoxylon stygium, Aspergillus mulundensis, Berkeleyomyces basicola (syn. Thielaviopsis basicola), Ceratocystis smalleyi, two Cercospora beticola strains, Coleophoma cylindrospora, Fusarium fracticaudum, Phialophora cf. hyalina, and Morchella septimelata.</title>
        <authorList>
            <person name="Wingfield B.D."/>
            <person name="Bills G.F."/>
            <person name="Dong Y."/>
            <person name="Huang W."/>
            <person name="Nel W.J."/>
            <person name="Swalarsk-Parry B.S."/>
            <person name="Vaghefi N."/>
            <person name="Wilken P.M."/>
            <person name="An Z."/>
            <person name="de Beer Z.W."/>
            <person name="De Vos L."/>
            <person name="Chen L."/>
            <person name="Duong T.A."/>
            <person name="Gao Y."/>
            <person name="Hammerbacher A."/>
            <person name="Kikkert J.R."/>
            <person name="Li Y."/>
            <person name="Li H."/>
            <person name="Li K."/>
            <person name="Li Q."/>
            <person name="Liu X."/>
            <person name="Ma X."/>
            <person name="Naidoo K."/>
            <person name="Pethybridge S.J."/>
            <person name="Sun J."/>
            <person name="Steenkamp E.T."/>
            <person name="van der Nest M.A."/>
            <person name="van Wyk S."/>
            <person name="Wingfield M.J."/>
            <person name="Xiong C."/>
            <person name="Yue Q."/>
            <person name="Zhang X."/>
        </authorList>
    </citation>
    <scope>NUCLEOTIDE SEQUENCE [LARGE SCALE GENOMIC DNA]</scope>
    <source>
        <strain evidence="2 3">BP6252</strain>
    </source>
</reference>
<dbReference type="SUPFAM" id="SSF55729">
    <property type="entry name" value="Acyl-CoA N-acyltransferases (Nat)"/>
    <property type="match status" value="1"/>
</dbReference>
<dbReference type="OrthoDB" id="2115692at2759"/>
<dbReference type="PANTHER" id="PTHR42791:SF2">
    <property type="entry name" value="N-ACETYLTRANSFERASE DOMAIN-CONTAINING PROTEIN"/>
    <property type="match status" value="1"/>
</dbReference>
<organism evidence="2 3">
    <name type="scientific">Coleophoma cylindrospora</name>
    <dbReference type="NCBI Taxonomy" id="1849047"/>
    <lineage>
        <taxon>Eukaryota</taxon>
        <taxon>Fungi</taxon>
        <taxon>Dikarya</taxon>
        <taxon>Ascomycota</taxon>
        <taxon>Pezizomycotina</taxon>
        <taxon>Leotiomycetes</taxon>
        <taxon>Helotiales</taxon>
        <taxon>Dermateaceae</taxon>
        <taxon>Coleophoma</taxon>
    </lineage>
</organism>
<comment type="caution">
    <text evidence="2">The sequence shown here is derived from an EMBL/GenBank/DDBJ whole genome shotgun (WGS) entry which is preliminary data.</text>
</comment>